<feature type="region of interest" description="Disordered" evidence="1">
    <location>
        <begin position="1"/>
        <end position="21"/>
    </location>
</feature>
<dbReference type="AlphaFoldDB" id="A0A4Z2EJ49"/>
<accession>A0A4Z2EJ49</accession>
<organism evidence="2 3">
    <name type="scientific">Liparis tanakae</name>
    <name type="common">Tanaka's snailfish</name>
    <dbReference type="NCBI Taxonomy" id="230148"/>
    <lineage>
        <taxon>Eukaryota</taxon>
        <taxon>Metazoa</taxon>
        <taxon>Chordata</taxon>
        <taxon>Craniata</taxon>
        <taxon>Vertebrata</taxon>
        <taxon>Euteleostomi</taxon>
        <taxon>Actinopterygii</taxon>
        <taxon>Neopterygii</taxon>
        <taxon>Teleostei</taxon>
        <taxon>Neoteleostei</taxon>
        <taxon>Acanthomorphata</taxon>
        <taxon>Eupercaria</taxon>
        <taxon>Perciformes</taxon>
        <taxon>Cottioidei</taxon>
        <taxon>Cottales</taxon>
        <taxon>Liparidae</taxon>
        <taxon>Liparis</taxon>
    </lineage>
</organism>
<dbReference type="Proteomes" id="UP000314294">
    <property type="component" value="Unassembled WGS sequence"/>
</dbReference>
<feature type="compositionally biased region" description="Polar residues" evidence="1">
    <location>
        <begin position="79"/>
        <end position="88"/>
    </location>
</feature>
<name>A0A4Z2EJ49_9TELE</name>
<feature type="region of interest" description="Disordered" evidence="1">
    <location>
        <begin position="35"/>
        <end position="115"/>
    </location>
</feature>
<reference evidence="2 3" key="1">
    <citation type="submission" date="2019-03" db="EMBL/GenBank/DDBJ databases">
        <title>First draft genome of Liparis tanakae, snailfish: a comprehensive survey of snailfish specific genes.</title>
        <authorList>
            <person name="Kim W."/>
            <person name="Song I."/>
            <person name="Jeong J.-H."/>
            <person name="Kim D."/>
            <person name="Kim S."/>
            <person name="Ryu S."/>
            <person name="Song J.Y."/>
            <person name="Lee S.K."/>
        </authorList>
    </citation>
    <scope>NUCLEOTIDE SEQUENCE [LARGE SCALE GENOMIC DNA]</scope>
    <source>
        <tissue evidence="2">Muscle</tissue>
    </source>
</reference>
<evidence type="ECO:0000313" key="3">
    <source>
        <dbReference type="Proteomes" id="UP000314294"/>
    </source>
</evidence>
<keyword evidence="3" id="KW-1185">Reference proteome</keyword>
<sequence>MRAPWSAVERRRARKLPLSDEDAGRVCVCRCLERSRERSRDRHKARGKDSRSEKSVTITTPPAEPLLGDAAARGEQVQVGLNHTSPRSDQGFRAQEIHQPRLRLSGDDQKKKLAA</sequence>
<gene>
    <name evidence="2" type="primary">VANGL1_0</name>
    <name evidence="2" type="ORF">EYF80_061489</name>
</gene>
<evidence type="ECO:0000313" key="2">
    <source>
        <dbReference type="EMBL" id="TNN28362.1"/>
    </source>
</evidence>
<evidence type="ECO:0000256" key="1">
    <source>
        <dbReference type="SAM" id="MobiDB-lite"/>
    </source>
</evidence>
<feature type="compositionally biased region" description="Basic and acidic residues" evidence="1">
    <location>
        <begin position="95"/>
        <end position="115"/>
    </location>
</feature>
<comment type="caution">
    <text evidence="2">The sequence shown here is derived from an EMBL/GenBank/DDBJ whole genome shotgun (WGS) entry which is preliminary data.</text>
</comment>
<protein>
    <submittedName>
        <fullName evidence="2">Vang-like protein 1</fullName>
    </submittedName>
</protein>
<proteinExistence type="predicted"/>
<dbReference type="EMBL" id="SRLO01006974">
    <property type="protein sequence ID" value="TNN28362.1"/>
    <property type="molecule type" value="Genomic_DNA"/>
</dbReference>